<evidence type="ECO:0000256" key="1">
    <source>
        <dbReference type="ARBA" id="ARBA00004141"/>
    </source>
</evidence>
<comment type="subcellular location">
    <subcellularLocation>
        <location evidence="1">Membrane</location>
        <topology evidence="1">Multi-pass membrane protein</topology>
    </subcellularLocation>
</comment>
<keyword evidence="4 5" id="KW-0472">Membrane</keyword>
<dbReference type="PANTHER" id="PTHR42770">
    <property type="entry name" value="AMINO ACID TRANSPORTER-RELATED"/>
    <property type="match status" value="1"/>
</dbReference>
<feature type="transmembrane region" description="Helical" evidence="5">
    <location>
        <begin position="87"/>
        <end position="113"/>
    </location>
</feature>
<proteinExistence type="predicted"/>
<dbReference type="AlphaFoldDB" id="A0A0D8ZX02"/>
<dbReference type="PANTHER" id="PTHR42770:SF11">
    <property type="entry name" value="INNER MEMBRANE TRANSPORT PROTEIN YBAT"/>
    <property type="match status" value="1"/>
</dbReference>
<dbReference type="PIRSF" id="PIRSF006060">
    <property type="entry name" value="AA_transporter"/>
    <property type="match status" value="1"/>
</dbReference>
<dbReference type="GO" id="GO:0055085">
    <property type="term" value="P:transmembrane transport"/>
    <property type="evidence" value="ECO:0007669"/>
    <property type="project" value="InterPro"/>
</dbReference>
<evidence type="ECO:0000313" key="7">
    <source>
        <dbReference type="EMBL" id="KJH73293.1"/>
    </source>
</evidence>
<reference evidence="7 8" key="1">
    <citation type="submission" date="2015-02" db="EMBL/GenBank/DDBJ databases">
        <title>Draft genome of a novel marine cyanobacterium (Chroococcales) isolated from South Atlantic Ocean.</title>
        <authorList>
            <person name="Rigonato J."/>
            <person name="Alvarenga D.O."/>
            <person name="Branco L.H."/>
            <person name="Varani A.M."/>
            <person name="Brandini F.P."/>
            <person name="Fiore M.F."/>
        </authorList>
    </citation>
    <scope>NUCLEOTIDE SEQUENCE [LARGE SCALE GENOMIC DNA]</scope>
    <source>
        <strain evidence="7 8">CENA595</strain>
    </source>
</reference>
<comment type="caution">
    <text evidence="7">The sequence shown here is derived from an EMBL/GenBank/DDBJ whole genome shotgun (WGS) entry which is preliminary data.</text>
</comment>
<dbReference type="RefSeq" id="WP_045052626.1">
    <property type="nucleotide sequence ID" value="NZ_CAWMDP010000017.1"/>
</dbReference>
<feature type="transmembrane region" description="Helical" evidence="5">
    <location>
        <begin position="341"/>
        <end position="362"/>
    </location>
</feature>
<protein>
    <submittedName>
        <fullName evidence="7">Amino acid permease</fullName>
    </submittedName>
</protein>
<feature type="transmembrane region" description="Helical" evidence="5">
    <location>
        <begin position="433"/>
        <end position="452"/>
    </location>
</feature>
<dbReference type="PATRIC" id="fig|1618023.3.peg.1291"/>
<feature type="transmembrane region" description="Helical" evidence="5">
    <location>
        <begin position="286"/>
        <end position="309"/>
    </location>
</feature>
<name>A0A0D8ZX02_9CYAN</name>
<evidence type="ECO:0000256" key="2">
    <source>
        <dbReference type="ARBA" id="ARBA00022692"/>
    </source>
</evidence>
<dbReference type="GO" id="GO:0016020">
    <property type="term" value="C:membrane"/>
    <property type="evidence" value="ECO:0007669"/>
    <property type="project" value="UniProtKB-SubCell"/>
</dbReference>
<accession>A0A0D8ZX02</accession>
<evidence type="ECO:0000256" key="3">
    <source>
        <dbReference type="ARBA" id="ARBA00022989"/>
    </source>
</evidence>
<keyword evidence="2 5" id="KW-0812">Transmembrane</keyword>
<dbReference type="OrthoDB" id="9804700at2"/>
<feature type="transmembrane region" description="Helical" evidence="5">
    <location>
        <begin position="162"/>
        <end position="185"/>
    </location>
</feature>
<evidence type="ECO:0000256" key="4">
    <source>
        <dbReference type="ARBA" id="ARBA00023136"/>
    </source>
</evidence>
<feature type="transmembrane region" description="Helical" evidence="5">
    <location>
        <begin position="236"/>
        <end position="258"/>
    </location>
</feature>
<evidence type="ECO:0000256" key="5">
    <source>
        <dbReference type="SAM" id="Phobius"/>
    </source>
</evidence>
<feature type="transmembrane region" description="Helical" evidence="5">
    <location>
        <begin position="368"/>
        <end position="393"/>
    </location>
</feature>
<feature type="domain" description="Amino acid permease/ SLC12A" evidence="6">
    <location>
        <begin position="28"/>
        <end position="393"/>
    </location>
</feature>
<dbReference type="STRING" id="1618023.UH38_00360"/>
<feature type="transmembrane region" description="Helical" evidence="5">
    <location>
        <begin position="133"/>
        <end position="155"/>
    </location>
</feature>
<feature type="transmembrane region" description="Helical" evidence="5">
    <location>
        <begin position="57"/>
        <end position="75"/>
    </location>
</feature>
<dbReference type="InterPro" id="IPR004841">
    <property type="entry name" value="AA-permease/SLC12A_dom"/>
</dbReference>
<keyword evidence="3 5" id="KW-1133">Transmembrane helix</keyword>
<feature type="transmembrane region" description="Helical" evidence="5">
    <location>
        <begin position="205"/>
        <end position="224"/>
    </location>
</feature>
<organism evidence="7 8">
    <name type="scientific">Aliterella atlantica CENA595</name>
    <dbReference type="NCBI Taxonomy" id="1618023"/>
    <lineage>
        <taxon>Bacteria</taxon>
        <taxon>Bacillati</taxon>
        <taxon>Cyanobacteriota</taxon>
        <taxon>Cyanophyceae</taxon>
        <taxon>Chroococcidiopsidales</taxon>
        <taxon>Aliterellaceae</taxon>
        <taxon>Aliterella</taxon>
    </lineage>
</organism>
<gene>
    <name evidence="7" type="ORF">UH38_00360</name>
</gene>
<keyword evidence="8" id="KW-1185">Reference proteome</keyword>
<dbReference type="EMBL" id="JYON01000001">
    <property type="protein sequence ID" value="KJH73293.1"/>
    <property type="molecule type" value="Genomic_DNA"/>
</dbReference>
<evidence type="ECO:0000313" key="8">
    <source>
        <dbReference type="Proteomes" id="UP000032452"/>
    </source>
</evidence>
<dbReference type="Proteomes" id="UP000032452">
    <property type="component" value="Unassembled WGS sequence"/>
</dbReference>
<dbReference type="InterPro" id="IPR050367">
    <property type="entry name" value="APC_superfamily"/>
</dbReference>
<dbReference type="Pfam" id="PF00324">
    <property type="entry name" value="AA_permease"/>
    <property type="match status" value="1"/>
</dbReference>
<evidence type="ECO:0000259" key="6">
    <source>
        <dbReference type="Pfam" id="PF00324"/>
    </source>
</evidence>
<sequence>MAKELAVRPKGENISGLRSQCLAFPEILAQSVANIAPTATPTVNLALVYASAGNGTWFTYVIATIGLAFVGININQFARRSASPGSLYAYIARGLGATVGVLSGWSLVLAYLFTAMAVLCGFANYTNVLISPLGIQFSAMFLYAICTGVAWYCAYKDIQLSTILMLAIEGFSVGLILLLAVIILFRQDFAVDMSQLSLQNVKPEGLQLGLVLAVFSYVGFESATALGDEAKKPLKFIPRAVILSTILSGLFFIFLSYAEVLGFQGASTPLNQSAAPLNELANTAGVGFFGLFITVAAIVSFFGCALASINAGARILYSMARHGIFHTSIGKAHNTNGTPHIAVTMASLFVFLVPASMSLFGLKILDVYGYLGTIATYGFLLTYILISIAAPVYLYREGILRAQDVVTSIIAVLFMLVPVVGSVYPVPAAPFNVFPYLFLMYLAVGGGWFLMLRLHSPEIVENMEQELEDIHTKFNEMKKV</sequence>
<feature type="transmembrane region" description="Helical" evidence="5">
    <location>
        <begin position="405"/>
        <end position="427"/>
    </location>
</feature>
<dbReference type="Gene3D" id="1.20.1740.10">
    <property type="entry name" value="Amino acid/polyamine transporter I"/>
    <property type="match status" value="1"/>
</dbReference>